<evidence type="ECO:0008006" key="3">
    <source>
        <dbReference type="Google" id="ProtNLM"/>
    </source>
</evidence>
<dbReference type="Proteomes" id="UP000219514">
    <property type="component" value="Unassembled WGS sequence"/>
</dbReference>
<gene>
    <name evidence="1" type="ORF">SAMN06893097_103101</name>
</gene>
<protein>
    <recommendedName>
        <fullName evidence="3">Tetracyclin repressor-like C-terminal domain-containing protein</fullName>
    </recommendedName>
</protein>
<evidence type="ECO:0000313" key="2">
    <source>
        <dbReference type="Proteomes" id="UP000219514"/>
    </source>
</evidence>
<dbReference type="AlphaFoldDB" id="A0A285EA28"/>
<dbReference type="InterPro" id="IPR036271">
    <property type="entry name" value="Tet_transcr_reg_TetR-rel_C_sf"/>
</dbReference>
<dbReference type="EMBL" id="OBDO01000003">
    <property type="protein sequence ID" value="SNX95932.1"/>
    <property type="molecule type" value="Genomic_DNA"/>
</dbReference>
<sequence>MRFAANGCRAQAAGRLRREADPQQVGATMFSLVLGFLLQRLLLGDVPAAAYGDAVRALVAGGTRPDGQAGATAAS</sequence>
<keyword evidence="2" id="KW-1185">Reference proteome</keyword>
<dbReference type="SUPFAM" id="SSF48498">
    <property type="entry name" value="Tetracyclin repressor-like, C-terminal domain"/>
    <property type="match status" value="1"/>
</dbReference>
<name>A0A285EA28_9ACTN</name>
<evidence type="ECO:0000313" key="1">
    <source>
        <dbReference type="EMBL" id="SNX95932.1"/>
    </source>
</evidence>
<organism evidence="1 2">
    <name type="scientific">Geodermatophilus sabuli</name>
    <dbReference type="NCBI Taxonomy" id="1564158"/>
    <lineage>
        <taxon>Bacteria</taxon>
        <taxon>Bacillati</taxon>
        <taxon>Actinomycetota</taxon>
        <taxon>Actinomycetes</taxon>
        <taxon>Geodermatophilales</taxon>
        <taxon>Geodermatophilaceae</taxon>
        <taxon>Geodermatophilus</taxon>
    </lineage>
</organism>
<accession>A0A285EA28</accession>
<reference evidence="1 2" key="1">
    <citation type="submission" date="2017-09" db="EMBL/GenBank/DDBJ databases">
        <authorList>
            <person name="Ehlers B."/>
            <person name="Leendertz F.H."/>
        </authorList>
    </citation>
    <scope>NUCLEOTIDE SEQUENCE [LARGE SCALE GENOMIC DNA]</scope>
    <source>
        <strain evidence="1 2">DSM 46844</strain>
    </source>
</reference>
<proteinExistence type="predicted"/>